<accession>A0A0W0DI68</accession>
<evidence type="ECO:0000313" key="3">
    <source>
        <dbReference type="Proteomes" id="UP000054886"/>
    </source>
</evidence>
<dbReference type="EMBL" id="LLZZ01000038">
    <property type="protein sequence ID" value="KTB11425.1"/>
    <property type="molecule type" value="Genomic_DNA"/>
</dbReference>
<dbReference type="VEuPathDB" id="FungiDB:CAGL0L00205g"/>
<reference evidence="2 3" key="1">
    <citation type="submission" date="2015-10" db="EMBL/GenBank/DDBJ databases">
        <title>Draft genomes sequences of Candida glabrata isolates 1A, 1B, 2A, 2B, 3A and 3B.</title>
        <authorList>
            <person name="Haavelsrud O.E."/>
            <person name="Gaustad P."/>
        </authorList>
    </citation>
    <scope>NUCLEOTIDE SEQUENCE [LARGE SCALE GENOMIC DNA]</scope>
    <source>
        <strain evidence="2">910700640</strain>
    </source>
</reference>
<comment type="caution">
    <text evidence="2">The sequence shown here is derived from an EMBL/GenBank/DDBJ whole genome shotgun (WGS) entry which is preliminary data.</text>
</comment>
<dbReference type="VEuPathDB" id="FungiDB:GVI51_L00033"/>
<dbReference type="AlphaFoldDB" id="A0A0W0DI68"/>
<name>A0A0W0DI68_CANGB</name>
<sequence>MSFAENGPGVYTSFGPTPPLKTNTFDLRNNMINYEFVSYRQTTYELCELITTYSTSMYNGTISLCSWLLHLTTLRLTGSQSTSLRMIRETLARKAVCSTLCVSRTCMKPHTFICKVLKNYPLKNRITSPQSIMAAVTLRQT</sequence>
<gene>
    <name evidence="2" type="ORF">AO440_005953</name>
    <name evidence="1" type="ORF">AO440_005955</name>
</gene>
<dbReference type="Proteomes" id="UP000054886">
    <property type="component" value="Unassembled WGS sequence"/>
</dbReference>
<protein>
    <submittedName>
        <fullName evidence="2">Uncharacterized protein</fullName>
    </submittedName>
</protein>
<evidence type="ECO:0000313" key="1">
    <source>
        <dbReference type="EMBL" id="KTB11411.1"/>
    </source>
</evidence>
<dbReference type="VEuPathDB" id="FungiDB:GWK60_D00033"/>
<organism evidence="2 3">
    <name type="scientific">Candida glabrata</name>
    <name type="common">Yeast</name>
    <name type="synonym">Torulopsis glabrata</name>
    <dbReference type="NCBI Taxonomy" id="5478"/>
    <lineage>
        <taxon>Eukaryota</taxon>
        <taxon>Fungi</taxon>
        <taxon>Dikarya</taxon>
        <taxon>Ascomycota</taxon>
        <taxon>Saccharomycotina</taxon>
        <taxon>Saccharomycetes</taxon>
        <taxon>Saccharomycetales</taxon>
        <taxon>Saccharomycetaceae</taxon>
        <taxon>Nakaseomyces</taxon>
    </lineage>
</organism>
<proteinExistence type="predicted"/>
<dbReference type="EMBL" id="LLZZ01000039">
    <property type="protein sequence ID" value="KTB11411.1"/>
    <property type="molecule type" value="Genomic_DNA"/>
</dbReference>
<evidence type="ECO:0000313" key="2">
    <source>
        <dbReference type="EMBL" id="KTB11425.1"/>
    </source>
</evidence>
<dbReference type="VEuPathDB" id="FungiDB:B1J91_L00205g"/>